<accession>A0A7H2BD95</accession>
<organism evidence="2 3">
    <name type="scientific">Rothia terrae</name>
    <dbReference type="NCBI Taxonomy" id="396015"/>
    <lineage>
        <taxon>Bacteria</taxon>
        <taxon>Bacillati</taxon>
        <taxon>Actinomycetota</taxon>
        <taxon>Actinomycetes</taxon>
        <taxon>Micrococcales</taxon>
        <taxon>Micrococcaceae</taxon>
        <taxon>Rothia</taxon>
    </lineage>
</organism>
<dbReference type="SUPFAM" id="SSF81343">
    <property type="entry name" value="Fumarate reductase respiratory complex transmembrane subunits"/>
    <property type="match status" value="1"/>
</dbReference>
<proteinExistence type="predicted"/>
<dbReference type="InterPro" id="IPR034804">
    <property type="entry name" value="SQR/QFR_C/D"/>
</dbReference>
<protein>
    <submittedName>
        <fullName evidence="2">Succinate dehydrogenase cytochrome b subunit</fullName>
    </submittedName>
</protein>
<keyword evidence="1" id="KW-0472">Membrane</keyword>
<keyword evidence="3" id="KW-1185">Reference proteome</keyword>
<gene>
    <name evidence="2" type="ORF">IDM49_10630</name>
</gene>
<feature type="transmembrane region" description="Helical" evidence="1">
    <location>
        <begin position="80"/>
        <end position="103"/>
    </location>
</feature>
<name>A0A7H2BD95_9MICC</name>
<dbReference type="GO" id="GO:0016020">
    <property type="term" value="C:membrane"/>
    <property type="evidence" value="ECO:0007669"/>
    <property type="project" value="UniProtKB-SubCell"/>
</dbReference>
<feature type="transmembrane region" description="Helical" evidence="1">
    <location>
        <begin position="183"/>
        <end position="205"/>
    </location>
</feature>
<evidence type="ECO:0000313" key="3">
    <source>
        <dbReference type="Proteomes" id="UP000516404"/>
    </source>
</evidence>
<dbReference type="KEGG" id="rter:IDM49_10630"/>
<dbReference type="RefSeq" id="WP_190724486.1">
    <property type="nucleotide sequence ID" value="NZ_CP061539.1"/>
</dbReference>
<feature type="transmembrane region" description="Helical" evidence="1">
    <location>
        <begin position="27"/>
        <end position="48"/>
    </location>
</feature>
<dbReference type="InterPro" id="IPR011138">
    <property type="entry name" value="Cytochrome_b-558"/>
</dbReference>
<sequence>MASLVSTKSSPRASTGRRKRPLISNVLAKYIMAVTGIIFGLFVFVHMYGNLKVYTGPEHFNAYALFLRTLFEPLFPYEGFLWVFRIVLLACLIGHVGCAFLISSRAKKARGAHKRRGLRGFKSFTARTMLVTGIVLLLFIIFHILDLTAGVAVAPEGFQHGSEAGSFAYQNLIASFQRPLASLVYIVAMVILFLHLAHGLWAAVYDFGVTVSEKVRSWIILIAGVFALIVMLGNISIPIAVLTGIIS</sequence>
<dbReference type="Proteomes" id="UP000516404">
    <property type="component" value="Chromosome"/>
</dbReference>
<evidence type="ECO:0000256" key="1">
    <source>
        <dbReference type="SAM" id="Phobius"/>
    </source>
</evidence>
<dbReference type="EMBL" id="CP061539">
    <property type="protein sequence ID" value="QNV37641.1"/>
    <property type="molecule type" value="Genomic_DNA"/>
</dbReference>
<reference evidence="2 3" key="1">
    <citation type="submission" date="2020-09" db="EMBL/GenBank/DDBJ databases">
        <title>Investigation of environmental microbes.</title>
        <authorList>
            <person name="Ou Y."/>
            <person name="Kang Q."/>
        </authorList>
    </citation>
    <scope>NUCLEOTIDE SEQUENCE [LARGE SCALE GENOMIC DNA]</scope>
    <source>
        <strain evidence="2 3">KJZ-14</strain>
    </source>
</reference>
<dbReference type="GeneID" id="96624693"/>
<dbReference type="CDD" id="cd03498">
    <property type="entry name" value="SQR_TypeB_2_TM"/>
    <property type="match status" value="1"/>
</dbReference>
<feature type="transmembrane region" description="Helical" evidence="1">
    <location>
        <begin position="217"/>
        <end position="246"/>
    </location>
</feature>
<keyword evidence="1" id="KW-0812">Transmembrane</keyword>
<dbReference type="NCBIfam" id="TIGR02046">
    <property type="entry name" value="sdhC_b558_fam"/>
    <property type="match status" value="1"/>
</dbReference>
<feature type="transmembrane region" description="Helical" evidence="1">
    <location>
        <begin position="124"/>
        <end position="145"/>
    </location>
</feature>
<keyword evidence="1" id="KW-1133">Transmembrane helix</keyword>
<dbReference type="GO" id="GO:0046872">
    <property type="term" value="F:metal ion binding"/>
    <property type="evidence" value="ECO:0007669"/>
    <property type="project" value="UniProtKB-KW"/>
</dbReference>
<dbReference type="AlphaFoldDB" id="A0A7H2BD95"/>
<evidence type="ECO:0000313" key="2">
    <source>
        <dbReference type="EMBL" id="QNV37641.1"/>
    </source>
</evidence>
<dbReference type="Gene3D" id="1.20.1300.10">
    <property type="entry name" value="Fumarate reductase/succinate dehydrogenase, transmembrane subunit"/>
    <property type="match status" value="1"/>
</dbReference>